<evidence type="ECO:0000313" key="3">
    <source>
        <dbReference type="Proteomes" id="UP000735302"/>
    </source>
</evidence>
<keyword evidence="3" id="KW-1185">Reference proteome</keyword>
<gene>
    <name evidence="2" type="ORF">PoB_004265600</name>
</gene>
<comment type="caution">
    <text evidence="2">The sequence shown here is derived from an EMBL/GenBank/DDBJ whole genome shotgun (WGS) entry which is preliminary data.</text>
</comment>
<dbReference type="EMBL" id="BLXT01004654">
    <property type="protein sequence ID" value="GFO16151.1"/>
    <property type="molecule type" value="Genomic_DNA"/>
</dbReference>
<sequence>METGSGSRSKRRKTPSKNRLFSPKPGSVMSYRVSVESYFLKGMRSAEEQQGKVLSTEVTPLLGDMLNLQLSHVQMVNQATQTDWKWVIMAKRWRHARLLQPSVPRPACCKLERAPSAREEKISANYLSFSLEPAGQKEPFTYKREPSNITFVMTDSSDANIQRPKCASNHGRGYLKRLSQRMPESASNKCVDTSDLDFDPFDPFMEYTPVPLPEESESNSSNEEMLA</sequence>
<feature type="region of interest" description="Disordered" evidence="1">
    <location>
        <begin position="202"/>
        <end position="227"/>
    </location>
</feature>
<name>A0AAV4AYH3_9GAST</name>
<proteinExistence type="predicted"/>
<evidence type="ECO:0000256" key="1">
    <source>
        <dbReference type="SAM" id="MobiDB-lite"/>
    </source>
</evidence>
<feature type="compositionally biased region" description="Low complexity" evidence="1">
    <location>
        <begin position="218"/>
        <end position="227"/>
    </location>
</feature>
<organism evidence="2 3">
    <name type="scientific">Plakobranchus ocellatus</name>
    <dbReference type="NCBI Taxonomy" id="259542"/>
    <lineage>
        <taxon>Eukaryota</taxon>
        <taxon>Metazoa</taxon>
        <taxon>Spiralia</taxon>
        <taxon>Lophotrochozoa</taxon>
        <taxon>Mollusca</taxon>
        <taxon>Gastropoda</taxon>
        <taxon>Heterobranchia</taxon>
        <taxon>Euthyneura</taxon>
        <taxon>Panpulmonata</taxon>
        <taxon>Sacoglossa</taxon>
        <taxon>Placobranchoidea</taxon>
        <taxon>Plakobranchidae</taxon>
        <taxon>Plakobranchus</taxon>
    </lineage>
</organism>
<accession>A0AAV4AYH3</accession>
<protein>
    <submittedName>
        <fullName evidence="2">Uncharacterized protein</fullName>
    </submittedName>
</protein>
<feature type="region of interest" description="Disordered" evidence="1">
    <location>
        <begin position="1"/>
        <end position="25"/>
    </location>
</feature>
<evidence type="ECO:0000313" key="2">
    <source>
        <dbReference type="EMBL" id="GFO16151.1"/>
    </source>
</evidence>
<dbReference type="Proteomes" id="UP000735302">
    <property type="component" value="Unassembled WGS sequence"/>
</dbReference>
<reference evidence="2 3" key="1">
    <citation type="journal article" date="2021" name="Elife">
        <title>Chloroplast acquisition without the gene transfer in kleptoplastic sea slugs, Plakobranchus ocellatus.</title>
        <authorList>
            <person name="Maeda T."/>
            <person name="Takahashi S."/>
            <person name="Yoshida T."/>
            <person name="Shimamura S."/>
            <person name="Takaki Y."/>
            <person name="Nagai Y."/>
            <person name="Toyoda A."/>
            <person name="Suzuki Y."/>
            <person name="Arimoto A."/>
            <person name="Ishii H."/>
            <person name="Satoh N."/>
            <person name="Nishiyama T."/>
            <person name="Hasebe M."/>
            <person name="Maruyama T."/>
            <person name="Minagawa J."/>
            <person name="Obokata J."/>
            <person name="Shigenobu S."/>
        </authorList>
    </citation>
    <scope>NUCLEOTIDE SEQUENCE [LARGE SCALE GENOMIC DNA]</scope>
</reference>
<dbReference type="AlphaFoldDB" id="A0AAV4AYH3"/>